<proteinExistence type="predicted"/>
<protein>
    <submittedName>
        <fullName evidence="1">Uncharacterized protein</fullName>
    </submittedName>
</protein>
<organism evidence="1 2">
    <name type="scientific">Marinicauda pacifica</name>
    <dbReference type="NCBI Taxonomy" id="1133559"/>
    <lineage>
        <taxon>Bacteria</taxon>
        <taxon>Pseudomonadati</taxon>
        <taxon>Pseudomonadota</taxon>
        <taxon>Alphaproteobacteria</taxon>
        <taxon>Maricaulales</taxon>
        <taxon>Maricaulaceae</taxon>
        <taxon>Marinicauda</taxon>
    </lineage>
</organism>
<gene>
    <name evidence="1" type="ORF">E5162_04615</name>
</gene>
<comment type="caution">
    <text evidence="1">The sequence shown here is derived from an EMBL/GenBank/DDBJ whole genome shotgun (WGS) entry which is preliminary data.</text>
</comment>
<reference evidence="1 2" key="1">
    <citation type="journal article" date="2013" name="Int. J. Syst. Evol. Microbiol.">
        <title>Marinicauda pacifica gen. nov., sp. nov., a prosthecate alphaproteobacterium of the family Hyphomonadaceae isolated from deep seawater.</title>
        <authorList>
            <person name="Zhang X.Y."/>
            <person name="Li G.W."/>
            <person name="Wang C.S."/>
            <person name="Zhang Y.J."/>
            <person name="Xu X.W."/>
            <person name="Li H."/>
            <person name="Liu A."/>
            <person name="Liu C."/>
            <person name="Xie B.B."/>
            <person name="Qin Q.L."/>
            <person name="Xu Z."/>
            <person name="Chen X.L."/>
            <person name="Zhou B.C."/>
            <person name="Zhang Y.Z."/>
        </authorList>
    </citation>
    <scope>NUCLEOTIDE SEQUENCE [LARGE SCALE GENOMIC DNA]</scope>
    <source>
        <strain evidence="1 2">P-1 km-3</strain>
    </source>
</reference>
<dbReference type="RefSeq" id="WP_158291195.1">
    <property type="nucleotide sequence ID" value="NZ_BMEI01000001.1"/>
</dbReference>
<evidence type="ECO:0000313" key="1">
    <source>
        <dbReference type="EMBL" id="TGY94561.1"/>
    </source>
</evidence>
<evidence type="ECO:0000313" key="2">
    <source>
        <dbReference type="Proteomes" id="UP000305451"/>
    </source>
</evidence>
<dbReference type="EMBL" id="SRXV01000001">
    <property type="protein sequence ID" value="TGY94561.1"/>
    <property type="molecule type" value="Genomic_DNA"/>
</dbReference>
<dbReference type="AlphaFoldDB" id="A0A4S2HFG3"/>
<sequence>MMMDGSTVFQTPADEDGRIYALDLAPDCRYAALLGETRFSASMRNADRIIQRLDGGDYRHFLIDYRLALPMLNPDEYAQFFQKLEPSIGRLESLVYIYGDLTLMRAAHASRQAQKLGVNALAIGDWAQVCAQIGRVLPDPILNLPRE</sequence>
<name>A0A4S2HFG3_9PROT</name>
<dbReference type="Proteomes" id="UP000305451">
    <property type="component" value="Unassembled WGS sequence"/>
</dbReference>
<accession>A0A4S2HFG3</accession>
<keyword evidence="2" id="KW-1185">Reference proteome</keyword>